<evidence type="ECO:0000256" key="4">
    <source>
        <dbReference type="ARBA" id="ARBA00023015"/>
    </source>
</evidence>
<dbReference type="AlphaFoldDB" id="A0A9D2NE00"/>
<evidence type="ECO:0000259" key="14">
    <source>
        <dbReference type="PROSITE" id="PS50110"/>
    </source>
</evidence>
<evidence type="ECO:0000256" key="6">
    <source>
        <dbReference type="ARBA" id="ARBA00023125"/>
    </source>
</evidence>
<accession>A0A9D2NE00</accession>
<dbReference type="InterPro" id="IPR036388">
    <property type="entry name" value="WH-like_DNA-bd_sf"/>
</dbReference>
<dbReference type="PANTHER" id="PTHR48111">
    <property type="entry name" value="REGULATOR OF RPOS"/>
    <property type="match status" value="1"/>
</dbReference>
<dbReference type="GO" id="GO:0005829">
    <property type="term" value="C:cytosol"/>
    <property type="evidence" value="ECO:0007669"/>
    <property type="project" value="TreeGrafter"/>
</dbReference>
<evidence type="ECO:0000256" key="12">
    <source>
        <dbReference type="PROSITE-ProRule" id="PRU00169"/>
    </source>
</evidence>
<evidence type="ECO:0000259" key="15">
    <source>
        <dbReference type="PROSITE" id="PS51755"/>
    </source>
</evidence>
<evidence type="ECO:0000256" key="10">
    <source>
        <dbReference type="ARBA" id="ARBA00037471"/>
    </source>
</evidence>
<name>A0A9D2NE00_9FIRM</name>
<dbReference type="InterPro" id="IPR039420">
    <property type="entry name" value="WalR-like"/>
</dbReference>
<keyword evidence="8" id="KW-0804">Transcription</keyword>
<dbReference type="GO" id="GO:0032993">
    <property type="term" value="C:protein-DNA complex"/>
    <property type="evidence" value="ECO:0007669"/>
    <property type="project" value="TreeGrafter"/>
</dbReference>
<dbReference type="Gene3D" id="3.40.50.2300">
    <property type="match status" value="1"/>
</dbReference>
<feature type="domain" description="Response regulatory" evidence="14">
    <location>
        <begin position="3"/>
        <end position="117"/>
    </location>
</feature>
<evidence type="ECO:0000256" key="7">
    <source>
        <dbReference type="ARBA" id="ARBA00023159"/>
    </source>
</evidence>
<comment type="function">
    <text evidence="10">Member of the two-component regulatory system HssS/HssR involved in intracellular heme homeostasis and tempering of staphylococcal virulence. Phosphorylated HssR binds to a direct repeat sequence within hrtAB promoter and activates the expression of hrtAB, an efflux pump, in response to extracellular heme, hemin, hemoglobin or blood.</text>
</comment>
<dbReference type="GO" id="GO:0000976">
    <property type="term" value="F:transcription cis-regulatory region binding"/>
    <property type="evidence" value="ECO:0007669"/>
    <property type="project" value="TreeGrafter"/>
</dbReference>
<dbReference type="EMBL" id="DWWS01000013">
    <property type="protein sequence ID" value="HJC22476.1"/>
    <property type="molecule type" value="Genomic_DNA"/>
</dbReference>
<comment type="function">
    <text evidence="9">May play the central regulatory role in sporulation. It may be an element of the effector pathway responsible for the activation of sporulation genes in response to nutritional stress. Spo0A may act in concert with spo0H (a sigma factor) to control the expression of some genes that are critical to the sporulation process.</text>
</comment>
<dbReference type="InterPro" id="IPR001789">
    <property type="entry name" value="Sig_transdc_resp-reg_receiver"/>
</dbReference>
<dbReference type="PANTHER" id="PTHR48111:SF49">
    <property type="entry name" value="HEME RESPONSE REGULATOR HSSR"/>
    <property type="match status" value="1"/>
</dbReference>
<dbReference type="PROSITE" id="PS51755">
    <property type="entry name" value="OMPR_PHOB"/>
    <property type="match status" value="1"/>
</dbReference>
<keyword evidence="4" id="KW-0805">Transcription regulation</keyword>
<evidence type="ECO:0000256" key="1">
    <source>
        <dbReference type="ARBA" id="ARBA00004496"/>
    </source>
</evidence>
<dbReference type="Gene3D" id="1.10.10.10">
    <property type="entry name" value="Winged helix-like DNA-binding domain superfamily/Winged helix DNA-binding domain"/>
    <property type="match status" value="1"/>
</dbReference>
<dbReference type="Pfam" id="PF00486">
    <property type="entry name" value="Trans_reg_C"/>
    <property type="match status" value="1"/>
</dbReference>
<keyword evidence="5" id="KW-0843">Virulence</keyword>
<dbReference type="CDD" id="cd17574">
    <property type="entry name" value="REC_OmpR"/>
    <property type="match status" value="1"/>
</dbReference>
<evidence type="ECO:0000256" key="5">
    <source>
        <dbReference type="ARBA" id="ARBA00023026"/>
    </source>
</evidence>
<evidence type="ECO:0000256" key="3">
    <source>
        <dbReference type="ARBA" id="ARBA00022490"/>
    </source>
</evidence>
<dbReference type="Pfam" id="PF00072">
    <property type="entry name" value="Response_reg"/>
    <property type="match status" value="1"/>
</dbReference>
<keyword evidence="6 13" id="KW-0238">DNA-binding</keyword>
<comment type="caution">
    <text evidence="16">The sequence shown here is derived from an EMBL/GenBank/DDBJ whole genome shotgun (WGS) entry which is preliminary data.</text>
</comment>
<keyword evidence="12" id="KW-0597">Phosphoprotein</keyword>
<proteinExistence type="predicted"/>
<dbReference type="InterPro" id="IPR011006">
    <property type="entry name" value="CheY-like_superfamily"/>
</dbReference>
<evidence type="ECO:0000313" key="16">
    <source>
        <dbReference type="EMBL" id="HJC22476.1"/>
    </source>
</evidence>
<dbReference type="GO" id="GO:0000156">
    <property type="term" value="F:phosphorelay response regulator activity"/>
    <property type="evidence" value="ECO:0007669"/>
    <property type="project" value="TreeGrafter"/>
</dbReference>
<dbReference type="PROSITE" id="PS50110">
    <property type="entry name" value="RESPONSE_REGULATORY"/>
    <property type="match status" value="1"/>
</dbReference>
<dbReference type="SMART" id="SM00448">
    <property type="entry name" value="REC"/>
    <property type="match status" value="1"/>
</dbReference>
<reference evidence="16" key="1">
    <citation type="journal article" date="2021" name="PeerJ">
        <title>Extensive microbial diversity within the chicken gut microbiome revealed by metagenomics and culture.</title>
        <authorList>
            <person name="Gilroy R."/>
            <person name="Ravi A."/>
            <person name="Getino M."/>
            <person name="Pursley I."/>
            <person name="Horton D.L."/>
            <person name="Alikhan N.F."/>
            <person name="Baker D."/>
            <person name="Gharbi K."/>
            <person name="Hall N."/>
            <person name="Watson M."/>
            <person name="Adriaenssens E.M."/>
            <person name="Foster-Nyarko E."/>
            <person name="Jarju S."/>
            <person name="Secka A."/>
            <person name="Antonio M."/>
            <person name="Oren A."/>
            <person name="Chaudhuri R.R."/>
            <person name="La Ragione R."/>
            <person name="Hildebrand F."/>
            <person name="Pallen M.J."/>
        </authorList>
    </citation>
    <scope>NUCLEOTIDE SEQUENCE</scope>
    <source>
        <strain evidence="16">USAMLcec2-132</strain>
    </source>
</reference>
<gene>
    <name evidence="16" type="ORF">H9761_02080</name>
</gene>
<feature type="modified residue" description="4-aspartylphosphate" evidence="12">
    <location>
        <position position="52"/>
    </location>
</feature>
<dbReference type="Proteomes" id="UP000823891">
    <property type="component" value="Unassembled WGS sequence"/>
</dbReference>
<evidence type="ECO:0000256" key="2">
    <source>
        <dbReference type="ARBA" id="ARBA00018672"/>
    </source>
</evidence>
<evidence type="ECO:0000256" key="13">
    <source>
        <dbReference type="PROSITE-ProRule" id="PRU01091"/>
    </source>
</evidence>
<comment type="subcellular location">
    <subcellularLocation>
        <location evidence="1">Cytoplasm</location>
    </subcellularLocation>
</comment>
<sequence length="228" mass="26429">MFHIMVVEDDTELRDLFCAVLTEKGYHTLPAVDGVEAFDILERSYVDLIISDVMMPRMDGFELIEELRSAHYDMPILIITARDGLEDKRRGFRAGTDDYMVKPIDVNEMVWRVEALLRRSQINSERRITIGSTTLDCDTFTVSCSGTDTALPQKEFLLLFRLLSSMNRIFTRRQIMDEVWGVDSETDPHMLEVHISRLRERFRDNPDFELVTVRGLGYKAARREKGEA</sequence>
<evidence type="ECO:0000313" key="17">
    <source>
        <dbReference type="Proteomes" id="UP000823891"/>
    </source>
</evidence>
<keyword evidence="3" id="KW-0963">Cytoplasm</keyword>
<dbReference type="SUPFAM" id="SSF52172">
    <property type="entry name" value="CheY-like"/>
    <property type="match status" value="1"/>
</dbReference>
<dbReference type="SMART" id="SM00862">
    <property type="entry name" value="Trans_reg_C"/>
    <property type="match status" value="1"/>
</dbReference>
<feature type="domain" description="OmpR/PhoB-type" evidence="15">
    <location>
        <begin position="125"/>
        <end position="222"/>
    </location>
</feature>
<dbReference type="GO" id="GO:0006355">
    <property type="term" value="P:regulation of DNA-templated transcription"/>
    <property type="evidence" value="ECO:0007669"/>
    <property type="project" value="InterPro"/>
</dbReference>
<dbReference type="CDD" id="cd00383">
    <property type="entry name" value="trans_reg_C"/>
    <property type="match status" value="1"/>
</dbReference>
<evidence type="ECO:0000256" key="9">
    <source>
        <dbReference type="ARBA" id="ARBA00024867"/>
    </source>
</evidence>
<dbReference type="InterPro" id="IPR001867">
    <property type="entry name" value="OmpR/PhoB-type_DNA-bd"/>
</dbReference>
<protein>
    <recommendedName>
        <fullName evidence="11">Heme response regulator HssR</fullName>
    </recommendedName>
    <alternativeName>
        <fullName evidence="2">Stage 0 sporulation protein A homolog</fullName>
    </alternativeName>
</protein>
<feature type="DNA-binding region" description="OmpR/PhoB-type" evidence="13">
    <location>
        <begin position="125"/>
        <end position="222"/>
    </location>
</feature>
<reference evidence="16" key="2">
    <citation type="submission" date="2021-04" db="EMBL/GenBank/DDBJ databases">
        <authorList>
            <person name="Gilroy R."/>
        </authorList>
    </citation>
    <scope>NUCLEOTIDE SEQUENCE</scope>
    <source>
        <strain evidence="16">USAMLcec2-132</strain>
    </source>
</reference>
<evidence type="ECO:0000256" key="11">
    <source>
        <dbReference type="ARBA" id="ARBA00039976"/>
    </source>
</evidence>
<keyword evidence="7" id="KW-0010">Activator</keyword>
<dbReference type="Gene3D" id="6.10.250.690">
    <property type="match status" value="1"/>
</dbReference>
<organism evidence="16 17">
    <name type="scientific">Candidatus Eisenbergiella merdavium</name>
    <dbReference type="NCBI Taxonomy" id="2838551"/>
    <lineage>
        <taxon>Bacteria</taxon>
        <taxon>Bacillati</taxon>
        <taxon>Bacillota</taxon>
        <taxon>Clostridia</taxon>
        <taxon>Lachnospirales</taxon>
        <taxon>Lachnospiraceae</taxon>
        <taxon>Eisenbergiella</taxon>
    </lineage>
</organism>
<evidence type="ECO:0000256" key="8">
    <source>
        <dbReference type="ARBA" id="ARBA00023163"/>
    </source>
</evidence>